<dbReference type="AlphaFoldDB" id="A0A6B8RUF0"/>
<name>A0A6B8RUF0_9BACL</name>
<gene>
    <name evidence="1" type="ORF">EHS13_30590</name>
</gene>
<organism evidence="1 2">
    <name type="scientific">Paenibacillus psychroresistens</name>
    <dbReference type="NCBI Taxonomy" id="1778678"/>
    <lineage>
        <taxon>Bacteria</taxon>
        <taxon>Bacillati</taxon>
        <taxon>Bacillota</taxon>
        <taxon>Bacilli</taxon>
        <taxon>Bacillales</taxon>
        <taxon>Paenibacillaceae</taxon>
        <taxon>Paenibacillus</taxon>
    </lineage>
</organism>
<proteinExistence type="predicted"/>
<dbReference type="PROSITE" id="PS51257">
    <property type="entry name" value="PROKAR_LIPOPROTEIN"/>
    <property type="match status" value="1"/>
</dbReference>
<evidence type="ECO:0000313" key="1">
    <source>
        <dbReference type="EMBL" id="QGQ98916.1"/>
    </source>
</evidence>
<reference evidence="2" key="1">
    <citation type="submission" date="2018-11" db="EMBL/GenBank/DDBJ databases">
        <title>Complete genome sequence of Paenibacillus sp. ML311-T8.</title>
        <authorList>
            <person name="Nam Y.-D."/>
            <person name="Kang J."/>
            <person name="Chung W.-H."/>
            <person name="Park Y.S."/>
        </authorList>
    </citation>
    <scope>NUCLEOTIDE SEQUENCE [LARGE SCALE GENOMIC DNA]</scope>
    <source>
        <strain evidence="2">ML311-T8</strain>
    </source>
</reference>
<dbReference type="SUPFAM" id="SSF53850">
    <property type="entry name" value="Periplasmic binding protein-like II"/>
    <property type="match status" value="1"/>
</dbReference>
<keyword evidence="2" id="KW-1185">Reference proteome</keyword>
<dbReference type="EMBL" id="CP034235">
    <property type="protein sequence ID" value="QGQ98916.1"/>
    <property type="molecule type" value="Genomic_DNA"/>
</dbReference>
<dbReference type="InterPro" id="IPR006059">
    <property type="entry name" value="SBP"/>
</dbReference>
<dbReference type="PANTHER" id="PTHR43649:SF12">
    <property type="entry name" value="DIACETYLCHITOBIOSE BINDING PROTEIN DASA"/>
    <property type="match status" value="1"/>
</dbReference>
<dbReference type="KEGG" id="ppsc:EHS13_30590"/>
<dbReference type="InterPro" id="IPR050490">
    <property type="entry name" value="Bact_solute-bd_prot1"/>
</dbReference>
<accession>A0A6B8RUF0</accession>
<dbReference type="Proteomes" id="UP000426246">
    <property type="component" value="Chromosome"/>
</dbReference>
<evidence type="ECO:0000313" key="2">
    <source>
        <dbReference type="Proteomes" id="UP000426246"/>
    </source>
</evidence>
<sequence>MKYIGQLILIIIVMLLLGSCKEEQATKASNEDITELKFWGEGSTEWFITEIETPLKTKYPNIKFKILKQPTLKQAIEENNIPDIMLESVYWQSPESAQLGIQLDLAGLVKSNNLDMGKFQPEFIEKGPTFQLPFTRTHYVLNYNKDVFDLFQLPYPTDGMTWDEVLKLATQFKAEQQGKAFYGLYLTYNDIPKIATQLSLSLLDPTSNEPTLGDKKWDKLIDIWTAADTPKMESENKFYTYNLFSEGKNVAMAIGEPYGNSEQNVGVASLPVFADKARGGADSMATALSISTLSKHSKEAFQVIQYLVSEEFQLKMAAKGQFAALDQSIVEQSYGNDFTKISPSLKASIYYNDPVVISKLSIYDHFSSLQPFAGGFLDNIDTSIMYWQSFEDLKDGVNKTIFRSKLAGNLKQWVNDQSEILAEYSNKTKNLQK</sequence>
<dbReference type="RefSeq" id="WP_155704022.1">
    <property type="nucleotide sequence ID" value="NZ_CP034235.1"/>
</dbReference>
<dbReference type="PANTHER" id="PTHR43649">
    <property type="entry name" value="ARABINOSE-BINDING PROTEIN-RELATED"/>
    <property type="match status" value="1"/>
</dbReference>
<protein>
    <submittedName>
        <fullName evidence="1">Extracellular solute-binding protein</fullName>
    </submittedName>
</protein>
<dbReference type="Gene3D" id="3.40.190.10">
    <property type="entry name" value="Periplasmic binding protein-like II"/>
    <property type="match status" value="1"/>
</dbReference>
<dbReference type="Pfam" id="PF01547">
    <property type="entry name" value="SBP_bac_1"/>
    <property type="match status" value="1"/>
</dbReference>
<dbReference type="OrthoDB" id="3928382at2"/>